<accession>E6QQC0</accession>
<protein>
    <submittedName>
        <fullName evidence="1">Uncharacterized protein</fullName>
    </submittedName>
</protein>
<dbReference type="AlphaFoldDB" id="E6QQC0"/>
<proteinExistence type="predicted"/>
<dbReference type="Gene3D" id="3.90.1570.30">
    <property type="match status" value="1"/>
</dbReference>
<sequence length="49" mass="5704">MIKSEAQTRSELIDQQLAHAGWNVKDPMQVVEEFDIWKRGSVLTFKQLT</sequence>
<name>E6QQC0_9ZZZZ</name>
<evidence type="ECO:0000313" key="1">
    <source>
        <dbReference type="EMBL" id="CBI09441.1"/>
    </source>
</evidence>
<organism evidence="1">
    <name type="scientific">mine drainage metagenome</name>
    <dbReference type="NCBI Taxonomy" id="410659"/>
    <lineage>
        <taxon>unclassified sequences</taxon>
        <taxon>metagenomes</taxon>
        <taxon>ecological metagenomes</taxon>
    </lineage>
</organism>
<comment type="caution">
    <text evidence="1">The sequence shown here is derived from an EMBL/GenBank/DDBJ whole genome shotgun (WGS) entry which is preliminary data.</text>
</comment>
<gene>
    <name evidence="1" type="ORF">CARN7_0169</name>
</gene>
<dbReference type="EMBL" id="CABR01000031">
    <property type="protein sequence ID" value="CBI09441.1"/>
    <property type="molecule type" value="Genomic_DNA"/>
</dbReference>
<reference evidence="1" key="1">
    <citation type="submission" date="2009-10" db="EMBL/GenBank/DDBJ databases">
        <title>Diversity of trophic interactions inside an arsenic-rich microbial ecosystem.</title>
        <authorList>
            <person name="Bertin P.N."/>
            <person name="Heinrich-Salmeron A."/>
            <person name="Pelletier E."/>
            <person name="Goulhen-Chollet F."/>
            <person name="Arsene-Ploetze F."/>
            <person name="Gallien S."/>
            <person name="Calteau A."/>
            <person name="Vallenet D."/>
            <person name="Casiot C."/>
            <person name="Chane-Woon-Ming B."/>
            <person name="Giloteaux L."/>
            <person name="Barakat M."/>
            <person name="Bonnefoy V."/>
            <person name="Bruneel O."/>
            <person name="Chandler M."/>
            <person name="Cleiss J."/>
            <person name="Duran R."/>
            <person name="Elbaz-Poulichet F."/>
            <person name="Fonknechten N."/>
            <person name="Lauga B."/>
            <person name="Mornico D."/>
            <person name="Ortet P."/>
            <person name="Schaeffer C."/>
            <person name="Siguier P."/>
            <person name="Alexander Thil Smith A."/>
            <person name="Van Dorsselaer A."/>
            <person name="Weissenbach J."/>
            <person name="Medigue C."/>
            <person name="Le Paslier D."/>
        </authorList>
    </citation>
    <scope>NUCLEOTIDE SEQUENCE</scope>
</reference>